<dbReference type="Proteomes" id="UP001497453">
    <property type="component" value="Chromosome 1"/>
</dbReference>
<evidence type="ECO:0000256" key="1">
    <source>
        <dbReference type="SAM" id="MobiDB-lite"/>
    </source>
</evidence>
<dbReference type="EMBL" id="OZ037944">
    <property type="protein sequence ID" value="CAL1694603.1"/>
    <property type="molecule type" value="Genomic_DNA"/>
</dbReference>
<reference evidence="3" key="1">
    <citation type="submission" date="2024-04" db="EMBL/GenBank/DDBJ databases">
        <authorList>
            <person name="Shaw F."/>
            <person name="Minotto A."/>
        </authorList>
    </citation>
    <scope>NUCLEOTIDE SEQUENCE [LARGE SCALE GENOMIC DNA]</scope>
</reference>
<dbReference type="PANTHER" id="PTHR13132:SF29">
    <property type="entry name" value="ALPHA-(1,6)-FUCOSYLTRANSFERASE"/>
    <property type="match status" value="1"/>
</dbReference>
<dbReference type="Gene3D" id="3.40.50.11350">
    <property type="match status" value="1"/>
</dbReference>
<evidence type="ECO:0000313" key="3">
    <source>
        <dbReference type="Proteomes" id="UP001497453"/>
    </source>
</evidence>
<keyword evidence="3" id="KW-1185">Reference proteome</keyword>
<protein>
    <submittedName>
        <fullName evidence="2">Uncharacterized protein</fullName>
    </submittedName>
</protein>
<name>A0ABP1CIT7_9APHY</name>
<evidence type="ECO:0000313" key="2">
    <source>
        <dbReference type="EMBL" id="CAL1694603.1"/>
    </source>
</evidence>
<accession>A0ABP1CIT7</accession>
<sequence>MHGPILSSSLSRRPDTSSYQTLTPRTPHSRSGRAEEGFTEVELDQLHDDDQHEYLSYRQQQSEPLLASSTGSAFGAPAYRSRGDDEGSKKQWFKPLPTVKGALKNGPLLIGSLLALLLFALVLLSVKRPDTLDRVVGYNAPVEEVVEAVSPPAPSPSIVETVPPPGHLISYENYTTFPLTGTQYRDECDKLMSGFMHHTGTYWSAPKHGVMDVIHHDDVTDYQLPEHEPTRVCSKTITYQLDGHVGLLADLSLMAQVAGLAREQNRTFFVDDTYWNRGKWIDHFQDVRARQPGPEDGCRGPPPEELVACPRQARHWVINSRTAKFHLGHPFLEEYQDPYGHELNRMKPILERARESFQKTIRPNAHNAALIRAARLEIASVLSLPEHERPLDEDPVNADPETILTRHHPDPYLAVHIRQGDKMASNFPHRGSHIPIDDFVSAVHETWSRLFDNKLTSSDSTHFPSAPIAYIASDSPTAVDEIMNAFPSSAAMFSLQTSTNSDLRSLAPQHEYVQKEFNEESEEERIRLTRGMIVDFALLSGFWTWEGEVVPGATICTLTSSICKSIAIGLGFDRAFGFGDGGNHYMGDVDDEHKRWVELDNKGRVSPEWAAFDLF</sequence>
<feature type="compositionally biased region" description="Basic and acidic residues" evidence="1">
    <location>
        <begin position="44"/>
        <end position="55"/>
    </location>
</feature>
<feature type="compositionally biased region" description="Polar residues" evidence="1">
    <location>
        <begin position="57"/>
        <end position="72"/>
    </location>
</feature>
<proteinExistence type="predicted"/>
<dbReference type="PANTHER" id="PTHR13132">
    <property type="entry name" value="ALPHA- 1,6 -FUCOSYLTRANSFERASE"/>
    <property type="match status" value="1"/>
</dbReference>
<gene>
    <name evidence="2" type="ORF">GFSPODELE1_LOCUS387</name>
</gene>
<feature type="compositionally biased region" description="Low complexity" evidence="1">
    <location>
        <begin position="1"/>
        <end position="11"/>
    </location>
</feature>
<feature type="compositionally biased region" description="Polar residues" evidence="1">
    <location>
        <begin position="16"/>
        <end position="26"/>
    </location>
</feature>
<feature type="region of interest" description="Disordered" evidence="1">
    <location>
        <begin position="1"/>
        <end position="92"/>
    </location>
</feature>
<organism evidence="2 3">
    <name type="scientific">Somion occarium</name>
    <dbReference type="NCBI Taxonomy" id="3059160"/>
    <lineage>
        <taxon>Eukaryota</taxon>
        <taxon>Fungi</taxon>
        <taxon>Dikarya</taxon>
        <taxon>Basidiomycota</taxon>
        <taxon>Agaricomycotina</taxon>
        <taxon>Agaricomycetes</taxon>
        <taxon>Polyporales</taxon>
        <taxon>Cerrenaceae</taxon>
        <taxon>Somion</taxon>
    </lineage>
</organism>